<keyword evidence="4" id="KW-1133">Transmembrane helix</keyword>
<dbReference type="Proteomes" id="UP000315010">
    <property type="component" value="Unassembled WGS sequence"/>
</dbReference>
<dbReference type="PANTHER" id="PTHR43751:SF7">
    <property type="entry name" value="ARYLSULPHATASE A"/>
    <property type="match status" value="1"/>
</dbReference>
<dbReference type="GO" id="GO:0004065">
    <property type="term" value="F:arylsulfatase activity"/>
    <property type="evidence" value="ECO:0007669"/>
    <property type="project" value="UniProtKB-EC"/>
</dbReference>
<comment type="similarity">
    <text evidence="1">Belongs to the sulfatase family.</text>
</comment>
<sequence length="554" mass="60984">MLQLHHNSAHSMNRNRCPRRLQYASPLGMTTLGVSIIALLMLLSLLPASTLQAGSNDRPNIIVIMADDLGYGDVSCYGAKAITTPNIDRLANEGIRFTSGYCSASTCTPTRYSLLTGTYAFRKQGTGIAPPNSPTLIPAGTVTLPSLLQSAGYNTAVIGKWHLGLGEGQPNWNGDLKPGPLEIGFDHCLLLPTTNDRVPQVYVNDHRVENLDSSDPLWVGNKKPTEDHPTGVSHRSTLRLDWSHGHNHSIHNGIGRIGYYTGGHAARFRDEELADRWVNDSVKWIEQNRDEPFFLFFSSHDLHVPRMPHERFQGTTSLGLRGDSIAQLDWCVGELTDALDRLQIADNTLIVFCSDNGPVLDDGYKDEAVEKLGDHKPAGPFRGGKYNVYEAGTRTPLIVRWPGKVQPAVSDQIVCTIDLAASLSSLVGVPLPNDEACRDSFDVSDALLGKPGAVGRPHLIQQDNGVKGNFGFRVGNWKLHRYGAKNTYNVELHMKNSAIEPFQLFDLQTDPMETKNVIDEHPEIARQMKEELDTLIKQGHSRPISQTAPTKTPS</sequence>
<evidence type="ECO:0000259" key="5">
    <source>
        <dbReference type="Pfam" id="PF00884"/>
    </source>
</evidence>
<keyword evidence="2 6" id="KW-0378">Hydrolase</keyword>
<dbReference type="PROSITE" id="PS00149">
    <property type="entry name" value="SULFATASE_2"/>
    <property type="match status" value="1"/>
</dbReference>
<dbReference type="AlphaFoldDB" id="A0A5C5Z8B3"/>
<dbReference type="SUPFAM" id="SSF53649">
    <property type="entry name" value="Alkaline phosphatase-like"/>
    <property type="match status" value="1"/>
</dbReference>
<dbReference type="InterPro" id="IPR052701">
    <property type="entry name" value="GAG_Ulvan_Degrading_Sulfatases"/>
</dbReference>
<dbReference type="EMBL" id="SJPJ01000001">
    <property type="protein sequence ID" value="TWT83579.1"/>
    <property type="molecule type" value="Genomic_DNA"/>
</dbReference>
<gene>
    <name evidence="6" type="primary">atsA_93</name>
    <name evidence="6" type="ORF">CA13_50460</name>
</gene>
<accession>A0A5C5Z8B3</accession>
<feature type="transmembrane region" description="Helical" evidence="4">
    <location>
        <begin position="21"/>
        <end position="46"/>
    </location>
</feature>
<comment type="caution">
    <text evidence="6">The sequence shown here is derived from an EMBL/GenBank/DDBJ whole genome shotgun (WGS) entry which is preliminary data.</text>
</comment>
<evidence type="ECO:0000313" key="6">
    <source>
        <dbReference type="EMBL" id="TWT83579.1"/>
    </source>
</evidence>
<dbReference type="Pfam" id="PF00884">
    <property type="entry name" value="Sulfatase"/>
    <property type="match status" value="1"/>
</dbReference>
<organism evidence="6 7">
    <name type="scientific">Novipirellula herctigrandis</name>
    <dbReference type="NCBI Taxonomy" id="2527986"/>
    <lineage>
        <taxon>Bacteria</taxon>
        <taxon>Pseudomonadati</taxon>
        <taxon>Planctomycetota</taxon>
        <taxon>Planctomycetia</taxon>
        <taxon>Pirellulales</taxon>
        <taxon>Pirellulaceae</taxon>
        <taxon>Novipirellula</taxon>
    </lineage>
</organism>
<keyword evidence="4" id="KW-0472">Membrane</keyword>
<reference evidence="6 7" key="1">
    <citation type="submission" date="2019-02" db="EMBL/GenBank/DDBJ databases">
        <title>Deep-cultivation of Planctomycetes and their phenomic and genomic characterization uncovers novel biology.</title>
        <authorList>
            <person name="Wiegand S."/>
            <person name="Jogler M."/>
            <person name="Boedeker C."/>
            <person name="Pinto D."/>
            <person name="Vollmers J."/>
            <person name="Rivas-Marin E."/>
            <person name="Kohn T."/>
            <person name="Peeters S.H."/>
            <person name="Heuer A."/>
            <person name="Rast P."/>
            <person name="Oberbeckmann S."/>
            <person name="Bunk B."/>
            <person name="Jeske O."/>
            <person name="Meyerdierks A."/>
            <person name="Storesund J.E."/>
            <person name="Kallscheuer N."/>
            <person name="Luecker S."/>
            <person name="Lage O.M."/>
            <person name="Pohl T."/>
            <person name="Merkel B.J."/>
            <person name="Hornburger P."/>
            <person name="Mueller R.-W."/>
            <person name="Bruemmer F."/>
            <person name="Labrenz M."/>
            <person name="Spormann A.M."/>
            <person name="Op Den Camp H."/>
            <person name="Overmann J."/>
            <person name="Amann R."/>
            <person name="Jetten M.S.M."/>
            <person name="Mascher T."/>
            <person name="Medema M.H."/>
            <person name="Devos D.P."/>
            <person name="Kaster A.-K."/>
            <person name="Ovreas L."/>
            <person name="Rohde M."/>
            <person name="Galperin M.Y."/>
            <person name="Jogler C."/>
        </authorList>
    </citation>
    <scope>NUCLEOTIDE SEQUENCE [LARGE SCALE GENOMIC DNA]</scope>
    <source>
        <strain evidence="6 7">CA13</strain>
    </source>
</reference>
<proteinExistence type="inferred from homology"/>
<keyword evidence="4" id="KW-0812">Transmembrane</keyword>
<dbReference type="InterPro" id="IPR000917">
    <property type="entry name" value="Sulfatase_N"/>
</dbReference>
<dbReference type="PANTHER" id="PTHR43751">
    <property type="entry name" value="SULFATASE"/>
    <property type="match status" value="1"/>
</dbReference>
<dbReference type="EC" id="3.1.6.1" evidence="6"/>
<feature type="domain" description="Sulfatase N-terminal" evidence="5">
    <location>
        <begin position="59"/>
        <end position="429"/>
    </location>
</feature>
<dbReference type="InterPro" id="IPR017850">
    <property type="entry name" value="Alkaline_phosphatase_core_sf"/>
</dbReference>
<evidence type="ECO:0000313" key="7">
    <source>
        <dbReference type="Proteomes" id="UP000315010"/>
    </source>
</evidence>
<evidence type="ECO:0000256" key="2">
    <source>
        <dbReference type="ARBA" id="ARBA00022801"/>
    </source>
</evidence>
<feature type="region of interest" description="Disordered" evidence="3">
    <location>
        <begin position="214"/>
        <end position="233"/>
    </location>
</feature>
<dbReference type="CDD" id="cd16143">
    <property type="entry name" value="ARS_like"/>
    <property type="match status" value="1"/>
</dbReference>
<dbReference type="PROSITE" id="PS00523">
    <property type="entry name" value="SULFATASE_1"/>
    <property type="match status" value="1"/>
</dbReference>
<dbReference type="Gene3D" id="3.30.1120.10">
    <property type="match status" value="1"/>
</dbReference>
<dbReference type="InterPro" id="IPR024607">
    <property type="entry name" value="Sulfatase_CS"/>
</dbReference>
<evidence type="ECO:0000256" key="4">
    <source>
        <dbReference type="SAM" id="Phobius"/>
    </source>
</evidence>
<keyword evidence="7" id="KW-1185">Reference proteome</keyword>
<name>A0A5C5Z8B3_9BACT</name>
<dbReference type="Gene3D" id="3.40.720.10">
    <property type="entry name" value="Alkaline Phosphatase, subunit A"/>
    <property type="match status" value="1"/>
</dbReference>
<protein>
    <submittedName>
        <fullName evidence="6">Arylsulfatase</fullName>
        <ecNumber evidence="6">3.1.6.1</ecNumber>
    </submittedName>
</protein>
<evidence type="ECO:0000256" key="1">
    <source>
        <dbReference type="ARBA" id="ARBA00008779"/>
    </source>
</evidence>
<evidence type="ECO:0000256" key="3">
    <source>
        <dbReference type="SAM" id="MobiDB-lite"/>
    </source>
</evidence>